<dbReference type="Proteomes" id="UP000070422">
    <property type="component" value="Unassembled WGS sequence"/>
</dbReference>
<dbReference type="SUPFAM" id="SSF51556">
    <property type="entry name" value="Metallo-dependent hydrolases"/>
    <property type="match status" value="1"/>
</dbReference>
<evidence type="ECO:0000313" key="2">
    <source>
        <dbReference type="Proteomes" id="UP000070422"/>
    </source>
</evidence>
<comment type="caution">
    <text evidence="1">The sequence shown here is derived from an EMBL/GenBank/DDBJ whole genome shotgun (WGS) entry which is preliminary data.</text>
</comment>
<proteinExistence type="predicted"/>
<dbReference type="AlphaFoldDB" id="A0A133Y481"/>
<gene>
    <name evidence="1" type="ORF">HMPREF3187_00190</name>
</gene>
<accession>A0A133Y481</accession>
<evidence type="ECO:0000313" key="1">
    <source>
        <dbReference type="EMBL" id="KXB38029.1"/>
    </source>
</evidence>
<dbReference type="EMBL" id="LSCQ01000013">
    <property type="protein sequence ID" value="KXB38029.1"/>
    <property type="molecule type" value="Genomic_DNA"/>
</dbReference>
<dbReference type="InterPro" id="IPR032466">
    <property type="entry name" value="Metal_Hydrolase"/>
</dbReference>
<dbReference type="RefSeq" id="WP_060936363.1">
    <property type="nucleotide sequence ID" value="NZ_JASOZP010000010.1"/>
</dbReference>
<dbReference type="PATRIC" id="fig|87541.4.peg.190"/>
<dbReference type="STRING" id="87541.AWM71_05575"/>
<sequence length="89" mass="9997">MKKSLPLLKSLSGIVCLIGIWQVTAGSQSLPIDRILTETDGPSSLEWIGHGYGWPHKILRILDILSQQKGLSFDQMKDQVYQNYLSLNL</sequence>
<dbReference type="GO" id="GO:0016788">
    <property type="term" value="F:hydrolase activity, acting on ester bonds"/>
    <property type="evidence" value="ECO:0007669"/>
    <property type="project" value="InterPro"/>
</dbReference>
<name>A0A133Y481_9LACT</name>
<organism evidence="1 2">
    <name type="scientific">Aerococcus christensenii</name>
    <dbReference type="NCBI Taxonomy" id="87541"/>
    <lineage>
        <taxon>Bacteria</taxon>
        <taxon>Bacillati</taxon>
        <taxon>Bacillota</taxon>
        <taxon>Bacilli</taxon>
        <taxon>Lactobacillales</taxon>
        <taxon>Aerococcaceae</taxon>
        <taxon>Aerococcus</taxon>
    </lineage>
</organism>
<dbReference type="OrthoDB" id="9810005at2"/>
<dbReference type="Gene3D" id="3.20.20.140">
    <property type="entry name" value="Metal-dependent hydrolases"/>
    <property type="match status" value="1"/>
</dbReference>
<protein>
    <submittedName>
        <fullName evidence="1">Uncharacterized protein</fullName>
    </submittedName>
</protein>
<reference evidence="1 2" key="1">
    <citation type="submission" date="2016-01" db="EMBL/GenBank/DDBJ databases">
        <authorList>
            <person name="Oliw E.H."/>
        </authorList>
    </citation>
    <scope>NUCLEOTIDE SEQUENCE [LARGE SCALE GENOMIC DNA]</scope>
    <source>
        <strain evidence="1 2">KA00635</strain>
    </source>
</reference>
<dbReference type="Pfam" id="PF01026">
    <property type="entry name" value="TatD_DNase"/>
    <property type="match status" value="1"/>
</dbReference>
<dbReference type="InterPro" id="IPR001130">
    <property type="entry name" value="TatD-like"/>
</dbReference>